<feature type="region of interest" description="Disordered" evidence="1">
    <location>
        <begin position="412"/>
        <end position="472"/>
    </location>
</feature>
<organism evidence="4 5">
    <name type="scientific">Gomphillus americanus</name>
    <dbReference type="NCBI Taxonomy" id="1940652"/>
    <lineage>
        <taxon>Eukaryota</taxon>
        <taxon>Fungi</taxon>
        <taxon>Dikarya</taxon>
        <taxon>Ascomycota</taxon>
        <taxon>Pezizomycotina</taxon>
        <taxon>Lecanoromycetes</taxon>
        <taxon>OSLEUM clade</taxon>
        <taxon>Ostropomycetidae</taxon>
        <taxon>Ostropales</taxon>
        <taxon>Graphidaceae</taxon>
        <taxon>Gomphilloideae</taxon>
        <taxon>Gomphillus</taxon>
    </lineage>
</organism>
<comment type="caution">
    <text evidence="4">The sequence shown here is derived from an EMBL/GenBank/DDBJ whole genome shotgun (WGS) entry which is preliminary data.</text>
</comment>
<evidence type="ECO:0000256" key="1">
    <source>
        <dbReference type="SAM" id="MobiDB-lite"/>
    </source>
</evidence>
<feature type="compositionally biased region" description="Polar residues" evidence="1">
    <location>
        <begin position="221"/>
        <end position="241"/>
    </location>
</feature>
<feature type="compositionally biased region" description="Polar residues" evidence="1">
    <location>
        <begin position="310"/>
        <end position="328"/>
    </location>
</feature>
<dbReference type="InterPro" id="IPR053043">
    <property type="entry name" value="Ras-cAMP_regulatory"/>
</dbReference>
<protein>
    <recommendedName>
        <fullName evidence="6">Nitrogen regulatory protein areA GATA-like domain-containing protein</fullName>
    </recommendedName>
</protein>
<accession>A0A8H3EDL8</accession>
<feature type="region of interest" description="Disordered" evidence="1">
    <location>
        <begin position="67"/>
        <end position="141"/>
    </location>
</feature>
<evidence type="ECO:0000313" key="4">
    <source>
        <dbReference type="EMBL" id="CAF9903198.1"/>
    </source>
</evidence>
<dbReference type="PANTHER" id="PTHR28014">
    <property type="entry name" value="NEGATIVE REGULATOR OF RAS-CAMP PATHWAY"/>
    <property type="match status" value="1"/>
</dbReference>
<evidence type="ECO:0000259" key="2">
    <source>
        <dbReference type="Pfam" id="PF08550"/>
    </source>
</evidence>
<dbReference type="InterPro" id="IPR013860">
    <property type="entry name" value="AreA_GATA"/>
</dbReference>
<dbReference type="Pfam" id="PF11702">
    <property type="entry name" value="DUF3295"/>
    <property type="match status" value="1"/>
</dbReference>
<feature type="region of interest" description="Disordered" evidence="1">
    <location>
        <begin position="342"/>
        <end position="371"/>
    </location>
</feature>
<feature type="region of interest" description="Disordered" evidence="1">
    <location>
        <begin position="515"/>
        <end position="543"/>
    </location>
</feature>
<dbReference type="GO" id="GO:0000122">
    <property type="term" value="P:negative regulation of transcription by RNA polymerase II"/>
    <property type="evidence" value="ECO:0007669"/>
    <property type="project" value="TreeGrafter"/>
</dbReference>
<dbReference type="AlphaFoldDB" id="A0A8H3EDL8"/>
<dbReference type="GO" id="GO:0006808">
    <property type="term" value="P:regulation of nitrogen utilization"/>
    <property type="evidence" value="ECO:0007669"/>
    <property type="project" value="TreeGrafter"/>
</dbReference>
<feature type="region of interest" description="Disordered" evidence="1">
    <location>
        <begin position="283"/>
        <end position="328"/>
    </location>
</feature>
<dbReference type="GO" id="GO:0005737">
    <property type="term" value="C:cytoplasm"/>
    <property type="evidence" value="ECO:0007669"/>
    <property type="project" value="TreeGrafter"/>
</dbReference>
<feature type="compositionally biased region" description="Low complexity" evidence="1">
    <location>
        <begin position="420"/>
        <end position="432"/>
    </location>
</feature>
<dbReference type="Pfam" id="PF08550">
    <property type="entry name" value="GATA_AreA"/>
    <property type="match status" value="1"/>
</dbReference>
<feature type="domain" description="DUF3295" evidence="3">
    <location>
        <begin position="88"/>
        <end position="554"/>
    </location>
</feature>
<sequence length="554" mass="61407">MPLRLNTPLLTVDAKKMHQIDTSNVENLFSMWSVFNRCAESMEEGRRLENLSWRLWNRETFCCDSKPRFPDTPTSRQHTPKPYPSKKHTPELSASVDSIASTEDDEEEEHLQSTTSSPSIHIKRMTPDMSSAESFSSVRSRCKPISPDELERMVVSIKDTKLPRIFDLANLSTSLTDALPTVSAYLEPTILQPPPPAVSQQKVIEKDLPSPFSTAPRPSPASVTDRSQVVESDTSMDSAQPHSVVRGFAPSKISSSHRSSASFVSGKSPIVMKSVLRNATTSNANNNFMLGGSSDDESSFDESRSHRRSASSLTAGLKQPQQQHTPKMTTFQEEVEIRGDQADEGAIDSDDSDAESDISESAIEEEEDAWEDDDLDVAEDKDQALFQRVSSKPNLASRRSLLTTLVHESERAAAMTGQASKSQPSLPQLSRQSKAKPSIQIADPPQTSGIARSKPMAMPASASQNPCAFSPRTTRRNMLSTELTESLRQNLLWERQFKNTTAQAFLKRRHTAHENLGQLKQHPTAVAADSESPSRKTSWDNVFSSNNEYNTRGW</sequence>
<dbReference type="OrthoDB" id="5054775at2759"/>
<dbReference type="PANTHER" id="PTHR28014:SF1">
    <property type="entry name" value="NEGATIVE REGULATOR OF RAS-CAMP PATHWAY"/>
    <property type="match status" value="1"/>
</dbReference>
<dbReference type="Proteomes" id="UP000664169">
    <property type="component" value="Unassembled WGS sequence"/>
</dbReference>
<evidence type="ECO:0000313" key="5">
    <source>
        <dbReference type="Proteomes" id="UP000664169"/>
    </source>
</evidence>
<name>A0A8H3EDL8_9LECA</name>
<feature type="domain" description="Nitrogen regulatory protein areA GATA-like" evidence="2">
    <location>
        <begin position="31"/>
        <end position="58"/>
    </location>
</feature>
<evidence type="ECO:0008006" key="6">
    <source>
        <dbReference type="Google" id="ProtNLM"/>
    </source>
</evidence>
<dbReference type="EMBL" id="CAJPDQ010000001">
    <property type="protein sequence ID" value="CAF9903198.1"/>
    <property type="molecule type" value="Genomic_DNA"/>
</dbReference>
<dbReference type="InterPro" id="IPR021711">
    <property type="entry name" value="DUF3295"/>
</dbReference>
<dbReference type="GO" id="GO:0031930">
    <property type="term" value="P:mitochondria-nucleus signaling pathway"/>
    <property type="evidence" value="ECO:0007669"/>
    <property type="project" value="TreeGrafter"/>
</dbReference>
<reference evidence="4" key="1">
    <citation type="submission" date="2021-03" db="EMBL/GenBank/DDBJ databases">
        <authorList>
            <person name="Tagirdzhanova G."/>
        </authorList>
    </citation>
    <scope>NUCLEOTIDE SEQUENCE</scope>
</reference>
<evidence type="ECO:0000259" key="3">
    <source>
        <dbReference type="Pfam" id="PF11702"/>
    </source>
</evidence>
<keyword evidence="5" id="KW-1185">Reference proteome</keyword>
<gene>
    <name evidence="4" type="ORF">GOMPHAMPRED_000127</name>
</gene>
<feature type="region of interest" description="Disordered" evidence="1">
    <location>
        <begin position="208"/>
        <end position="243"/>
    </location>
</feature>
<feature type="compositionally biased region" description="Low complexity" evidence="1">
    <location>
        <begin position="130"/>
        <end position="139"/>
    </location>
</feature>
<proteinExistence type="predicted"/>